<evidence type="ECO:0000256" key="10">
    <source>
        <dbReference type="ARBA" id="ARBA00033765"/>
    </source>
</evidence>
<dbReference type="PROSITE" id="PS01278">
    <property type="entry name" value="MTTASE_RADICAL"/>
    <property type="match status" value="1"/>
</dbReference>
<dbReference type="Proteomes" id="UP000199476">
    <property type="component" value="Unassembled WGS sequence"/>
</dbReference>
<protein>
    <recommendedName>
        <fullName evidence="10 11">tRNA-2-methylthio-N(6)-dimethylallyladenosine synthase</fullName>
        <ecNumber evidence="10 11">2.8.4.3</ecNumber>
    </recommendedName>
    <alternativeName>
        <fullName evidence="11">(Dimethylallyl)adenosine tRNA methylthiotransferase MiaB</fullName>
    </alternativeName>
    <alternativeName>
        <fullName evidence="11">tRNA-i(6)A37 methylthiotransferase</fullName>
    </alternativeName>
</protein>
<dbReference type="InterPro" id="IPR020612">
    <property type="entry name" value="Methylthiotransferase_CS"/>
</dbReference>
<evidence type="ECO:0000256" key="9">
    <source>
        <dbReference type="ARBA" id="ARBA00023014"/>
    </source>
</evidence>
<keyword evidence="5 11" id="KW-0949">S-adenosyl-L-methionine</keyword>
<keyword evidence="4 11" id="KW-0808">Transferase</keyword>
<feature type="binding site" evidence="11">
    <location>
        <position position="165"/>
    </location>
    <ligand>
        <name>[4Fe-4S] cluster</name>
        <dbReference type="ChEBI" id="CHEBI:49883"/>
        <label>2</label>
        <note>4Fe-4S-S-AdoMet</note>
    </ligand>
</feature>
<evidence type="ECO:0000256" key="2">
    <source>
        <dbReference type="ARBA" id="ARBA00022485"/>
    </source>
</evidence>
<dbReference type="FunFam" id="3.80.30.20:FF:000001">
    <property type="entry name" value="tRNA-2-methylthio-N(6)-dimethylallyladenosine synthase 2"/>
    <property type="match status" value="1"/>
</dbReference>
<feature type="binding site" evidence="11">
    <location>
        <position position="13"/>
    </location>
    <ligand>
        <name>[4Fe-4S] cluster</name>
        <dbReference type="ChEBI" id="CHEBI:49883"/>
        <label>1</label>
    </ligand>
</feature>
<feature type="binding site" evidence="11">
    <location>
        <position position="83"/>
    </location>
    <ligand>
        <name>[4Fe-4S] cluster</name>
        <dbReference type="ChEBI" id="CHEBI:49883"/>
        <label>1</label>
    </ligand>
</feature>
<dbReference type="GO" id="GO:0005829">
    <property type="term" value="C:cytosol"/>
    <property type="evidence" value="ECO:0007669"/>
    <property type="project" value="TreeGrafter"/>
</dbReference>
<comment type="subcellular location">
    <subcellularLocation>
        <location evidence="11">Cytoplasm</location>
    </subcellularLocation>
</comment>
<keyword evidence="3 11" id="KW-0963">Cytoplasm</keyword>
<sequence length="443" mass="50271">MKARNYHVITYGCQMNEHDSEKIRGMLESMGYNEVKKAEEADIIVINTCLIRENAELTVYGKVGALKKFKEENPDLVLAVGGCMMQKDTTAKKLYNKHPEVDIIFGTHNLPRLPSLIENVKEGNDKIIEISDAPLEANKDSETPVKRESDIKAWITVIRGCENYCSYCVVPHVRGPERSRPEAQILEEIKGVVYNGVKEVTLLGQNVNAYGKDLEKDKNFADLLKKAADIKGLQRIRYMTSHPRDFDEQMIEVTAGTDKISSHYHLPVQSGSDSVLKMMNRGYTRANYLNLVEKIRSHDPAAAITTDIIVGFPGEKESDFQKTIDLVEECRFDMAFTFAYSERPDTRAQKMEDDVDPEVRQERLQELMEVQNRISQEKNQELVDETVEILVEGESRKNPETFAGRTETNKLVIIPKDEGLRGKLIPVKINEAGSWTLYGEPLI</sequence>
<comment type="catalytic activity">
    <reaction evidence="11">
        <text>N(6)-dimethylallyladenosine(37) in tRNA + (sulfur carrier)-SH + AH2 + 2 S-adenosyl-L-methionine = 2-methylsulfanyl-N(6)-dimethylallyladenosine(37) in tRNA + (sulfur carrier)-H + 5'-deoxyadenosine + L-methionine + A + S-adenosyl-L-homocysteine + 2 H(+)</text>
        <dbReference type="Rhea" id="RHEA:37067"/>
        <dbReference type="Rhea" id="RHEA-COMP:10375"/>
        <dbReference type="Rhea" id="RHEA-COMP:10376"/>
        <dbReference type="Rhea" id="RHEA-COMP:14737"/>
        <dbReference type="Rhea" id="RHEA-COMP:14739"/>
        <dbReference type="ChEBI" id="CHEBI:13193"/>
        <dbReference type="ChEBI" id="CHEBI:15378"/>
        <dbReference type="ChEBI" id="CHEBI:17319"/>
        <dbReference type="ChEBI" id="CHEBI:17499"/>
        <dbReference type="ChEBI" id="CHEBI:29917"/>
        <dbReference type="ChEBI" id="CHEBI:57844"/>
        <dbReference type="ChEBI" id="CHEBI:57856"/>
        <dbReference type="ChEBI" id="CHEBI:59789"/>
        <dbReference type="ChEBI" id="CHEBI:64428"/>
        <dbReference type="ChEBI" id="CHEBI:74415"/>
        <dbReference type="ChEBI" id="CHEBI:74417"/>
        <dbReference type="EC" id="2.8.4.3"/>
    </reaction>
</comment>
<dbReference type="STRING" id="321763.SAMN04488692_11163"/>
<dbReference type="GO" id="GO:0046872">
    <property type="term" value="F:metal ion binding"/>
    <property type="evidence" value="ECO:0007669"/>
    <property type="project" value="UniProtKB-KW"/>
</dbReference>
<dbReference type="InterPro" id="IPR007197">
    <property type="entry name" value="rSAM"/>
</dbReference>
<keyword evidence="7 11" id="KW-0479">Metal-binding</keyword>
<evidence type="ECO:0000259" key="13">
    <source>
        <dbReference type="PROSITE" id="PS51449"/>
    </source>
</evidence>
<dbReference type="Gene3D" id="3.80.30.20">
    <property type="entry name" value="tm_1862 like domain"/>
    <property type="match status" value="1"/>
</dbReference>
<dbReference type="EMBL" id="FNGO01000011">
    <property type="protein sequence ID" value="SDL91462.1"/>
    <property type="molecule type" value="Genomic_DNA"/>
</dbReference>
<feature type="binding site" evidence="11">
    <location>
        <position position="168"/>
    </location>
    <ligand>
        <name>[4Fe-4S] cluster</name>
        <dbReference type="ChEBI" id="CHEBI:49883"/>
        <label>2</label>
        <note>4Fe-4S-S-AdoMet</note>
    </ligand>
</feature>
<evidence type="ECO:0000256" key="5">
    <source>
        <dbReference type="ARBA" id="ARBA00022691"/>
    </source>
</evidence>
<dbReference type="SMART" id="SM00729">
    <property type="entry name" value="Elp3"/>
    <property type="match status" value="1"/>
</dbReference>
<dbReference type="InterPro" id="IPR023404">
    <property type="entry name" value="rSAM_horseshoe"/>
</dbReference>
<keyword evidence="16" id="KW-1185">Reference proteome</keyword>
<dbReference type="GO" id="GO:0051539">
    <property type="term" value="F:4 iron, 4 sulfur cluster binding"/>
    <property type="evidence" value="ECO:0007669"/>
    <property type="project" value="UniProtKB-UniRule"/>
</dbReference>
<gene>
    <name evidence="11" type="primary">miaB</name>
    <name evidence="15" type="ORF">SAMN04488692_11163</name>
</gene>
<dbReference type="NCBIfam" id="TIGR00089">
    <property type="entry name" value="MiaB/RimO family radical SAM methylthiotransferase"/>
    <property type="match status" value="1"/>
</dbReference>
<evidence type="ECO:0000313" key="15">
    <source>
        <dbReference type="EMBL" id="SDL91462.1"/>
    </source>
</evidence>
<dbReference type="Pfam" id="PF01938">
    <property type="entry name" value="TRAM"/>
    <property type="match status" value="1"/>
</dbReference>
<dbReference type="Pfam" id="PF04055">
    <property type="entry name" value="Radical_SAM"/>
    <property type="match status" value="1"/>
</dbReference>
<dbReference type="GO" id="GO:0035597">
    <property type="term" value="F:tRNA-2-methylthio-N(6)-dimethylallyladenosine(37) synthase activity"/>
    <property type="evidence" value="ECO:0007669"/>
    <property type="project" value="UniProtKB-EC"/>
</dbReference>
<organism evidence="15 16">
    <name type="scientific">Halarsenatibacter silvermanii</name>
    <dbReference type="NCBI Taxonomy" id="321763"/>
    <lineage>
        <taxon>Bacteria</taxon>
        <taxon>Bacillati</taxon>
        <taxon>Bacillota</taxon>
        <taxon>Clostridia</taxon>
        <taxon>Halanaerobiales</taxon>
        <taxon>Halarsenatibacteraceae</taxon>
        <taxon>Halarsenatibacter</taxon>
    </lineage>
</organism>
<dbReference type="PANTHER" id="PTHR43020">
    <property type="entry name" value="CDK5 REGULATORY SUBUNIT-ASSOCIATED PROTEIN 1"/>
    <property type="match status" value="1"/>
</dbReference>
<dbReference type="InterPro" id="IPR038135">
    <property type="entry name" value="Methylthiotransferase_N_sf"/>
</dbReference>
<dbReference type="AlphaFoldDB" id="A0A1G9NXV7"/>
<proteinExistence type="inferred from homology"/>
<dbReference type="Pfam" id="PF00919">
    <property type="entry name" value="UPF0004"/>
    <property type="match status" value="1"/>
</dbReference>
<keyword evidence="9 11" id="KW-0411">Iron-sulfur</keyword>
<dbReference type="InterPro" id="IPR058240">
    <property type="entry name" value="rSAM_sf"/>
</dbReference>
<dbReference type="SFLD" id="SFLDG01061">
    <property type="entry name" value="methylthiotransferase"/>
    <property type="match status" value="1"/>
</dbReference>
<evidence type="ECO:0000256" key="11">
    <source>
        <dbReference type="HAMAP-Rule" id="MF_01864"/>
    </source>
</evidence>
<keyword evidence="2 11" id="KW-0004">4Fe-4S</keyword>
<feature type="binding site" evidence="11">
    <location>
        <position position="161"/>
    </location>
    <ligand>
        <name>[4Fe-4S] cluster</name>
        <dbReference type="ChEBI" id="CHEBI:49883"/>
        <label>2</label>
        <note>4Fe-4S-S-AdoMet</note>
    </ligand>
</feature>
<evidence type="ECO:0000256" key="6">
    <source>
        <dbReference type="ARBA" id="ARBA00022694"/>
    </source>
</evidence>
<comment type="subunit">
    <text evidence="11">Monomer.</text>
</comment>
<dbReference type="OrthoDB" id="9805215at2"/>
<evidence type="ECO:0000259" key="12">
    <source>
        <dbReference type="PROSITE" id="PS50926"/>
    </source>
</evidence>
<dbReference type="RefSeq" id="WP_089760280.1">
    <property type="nucleotide sequence ID" value="NZ_FNGO01000011.1"/>
</dbReference>
<evidence type="ECO:0000259" key="14">
    <source>
        <dbReference type="PROSITE" id="PS51918"/>
    </source>
</evidence>
<evidence type="ECO:0000256" key="4">
    <source>
        <dbReference type="ARBA" id="ARBA00022679"/>
    </source>
</evidence>
<dbReference type="InterPro" id="IPR002792">
    <property type="entry name" value="TRAM_dom"/>
</dbReference>
<evidence type="ECO:0000256" key="7">
    <source>
        <dbReference type="ARBA" id="ARBA00022723"/>
    </source>
</evidence>
<dbReference type="SFLD" id="SFLDF00273">
    <property type="entry name" value="(dimethylallyl)adenosine_tRNA"/>
    <property type="match status" value="1"/>
</dbReference>
<dbReference type="SFLD" id="SFLDG01082">
    <property type="entry name" value="B12-binding_domain_containing"/>
    <property type="match status" value="1"/>
</dbReference>
<comment type="cofactor">
    <cofactor evidence="11">
        <name>[4Fe-4S] cluster</name>
        <dbReference type="ChEBI" id="CHEBI:49883"/>
    </cofactor>
    <text evidence="11">Binds 2 [4Fe-4S] clusters. One cluster is coordinated with 3 cysteines and an exchangeable S-adenosyl-L-methionine.</text>
</comment>
<evidence type="ECO:0000313" key="16">
    <source>
        <dbReference type="Proteomes" id="UP000199476"/>
    </source>
</evidence>
<dbReference type="SFLD" id="SFLDS00029">
    <property type="entry name" value="Radical_SAM"/>
    <property type="match status" value="1"/>
</dbReference>
<dbReference type="InterPro" id="IPR013848">
    <property type="entry name" value="Methylthiotransferase_N"/>
</dbReference>
<feature type="binding site" evidence="11">
    <location>
        <position position="49"/>
    </location>
    <ligand>
        <name>[4Fe-4S] cluster</name>
        <dbReference type="ChEBI" id="CHEBI:49883"/>
        <label>1</label>
    </ligand>
</feature>
<dbReference type="PROSITE" id="PS51918">
    <property type="entry name" value="RADICAL_SAM"/>
    <property type="match status" value="1"/>
</dbReference>
<dbReference type="NCBIfam" id="TIGR01574">
    <property type="entry name" value="miaB-methiolase"/>
    <property type="match status" value="1"/>
</dbReference>
<reference evidence="15 16" key="1">
    <citation type="submission" date="2016-10" db="EMBL/GenBank/DDBJ databases">
        <authorList>
            <person name="de Groot N.N."/>
        </authorList>
    </citation>
    <scope>NUCLEOTIDE SEQUENCE [LARGE SCALE GENOMIC DNA]</scope>
    <source>
        <strain evidence="15 16">SLAS-1</strain>
    </source>
</reference>
<dbReference type="HAMAP" id="MF_01864">
    <property type="entry name" value="tRNA_metthiotr_MiaB"/>
    <property type="match status" value="1"/>
</dbReference>
<comment type="similarity">
    <text evidence="11">Belongs to the methylthiotransferase family. MiaB subfamily.</text>
</comment>
<feature type="domain" description="MTTase N-terminal" evidence="13">
    <location>
        <begin position="4"/>
        <end position="122"/>
    </location>
</feature>
<dbReference type="PROSITE" id="PS51449">
    <property type="entry name" value="MTTASE_N"/>
    <property type="match status" value="1"/>
</dbReference>
<keyword evidence="8 11" id="KW-0408">Iron</keyword>
<dbReference type="FunFam" id="3.40.50.12160:FF:000006">
    <property type="entry name" value="tRNA-2-methylthio-N(6)-dimethylallyladenosine synthase"/>
    <property type="match status" value="1"/>
</dbReference>
<dbReference type="InterPro" id="IPR006638">
    <property type="entry name" value="Elp3/MiaA/NifB-like_rSAM"/>
</dbReference>
<dbReference type="InterPro" id="IPR006463">
    <property type="entry name" value="MiaB_methiolase"/>
</dbReference>
<dbReference type="InterPro" id="IPR005839">
    <property type="entry name" value="Methylthiotransferase"/>
</dbReference>
<dbReference type="EC" id="2.8.4.3" evidence="10 11"/>
<accession>A0A1G9NXV7</accession>
<feature type="domain" description="TRAM" evidence="12">
    <location>
        <begin position="380"/>
        <end position="443"/>
    </location>
</feature>
<keyword evidence="6 11" id="KW-0819">tRNA processing</keyword>
<dbReference type="PROSITE" id="PS50926">
    <property type="entry name" value="TRAM"/>
    <property type="match status" value="1"/>
</dbReference>
<feature type="domain" description="Radical SAM core" evidence="14">
    <location>
        <begin position="147"/>
        <end position="377"/>
    </location>
</feature>
<dbReference type="Gene3D" id="3.40.50.12160">
    <property type="entry name" value="Methylthiotransferase, N-terminal domain"/>
    <property type="match status" value="1"/>
</dbReference>
<comment type="function">
    <text evidence="1 11">Catalyzes the methylthiolation of N6-(dimethylallyl)adenosine (i(6)A), leading to the formation of 2-methylthio-N6-(dimethylallyl)adenosine (ms(2)i(6)A) at position 37 in tRNAs that read codons beginning with uridine.</text>
</comment>
<name>A0A1G9NXV7_9FIRM</name>
<dbReference type="SUPFAM" id="SSF102114">
    <property type="entry name" value="Radical SAM enzymes"/>
    <property type="match status" value="1"/>
</dbReference>
<evidence type="ECO:0000256" key="3">
    <source>
        <dbReference type="ARBA" id="ARBA00022490"/>
    </source>
</evidence>
<dbReference type="PANTHER" id="PTHR43020:SF2">
    <property type="entry name" value="MITOCHONDRIAL TRNA METHYLTHIOTRANSFERASE CDK5RAP1"/>
    <property type="match status" value="1"/>
</dbReference>
<evidence type="ECO:0000256" key="8">
    <source>
        <dbReference type="ARBA" id="ARBA00023004"/>
    </source>
</evidence>
<evidence type="ECO:0000256" key="1">
    <source>
        <dbReference type="ARBA" id="ARBA00003234"/>
    </source>
</evidence>